<dbReference type="EMBL" id="CABITT030000004">
    <property type="protein sequence ID" value="VVB03689.1"/>
    <property type="molecule type" value="Genomic_DNA"/>
</dbReference>
<dbReference type="SUPFAM" id="SSF63748">
    <property type="entry name" value="Tudor/PWWP/MBT"/>
    <property type="match status" value="1"/>
</dbReference>
<evidence type="ECO:0000313" key="5">
    <source>
        <dbReference type="EMBL" id="VVB03689.1"/>
    </source>
</evidence>
<keyword evidence="1" id="KW-0507">mRNA processing</keyword>
<dbReference type="Gene3D" id="2.30.30.140">
    <property type="match status" value="1"/>
</dbReference>
<protein>
    <recommendedName>
        <fullName evidence="7">CID domain-containing protein</fullName>
    </recommendedName>
</protein>
<feature type="compositionally biased region" description="Pro residues" evidence="2">
    <location>
        <begin position="337"/>
        <end position="354"/>
    </location>
</feature>
<reference evidence="5" key="1">
    <citation type="submission" date="2019-07" db="EMBL/GenBank/DDBJ databases">
        <authorList>
            <person name="Dittberner H."/>
        </authorList>
    </citation>
    <scope>NUCLEOTIDE SEQUENCE [LARGE SCALE GENOMIC DNA]</scope>
</reference>
<dbReference type="Proteomes" id="UP000489600">
    <property type="component" value="Unassembled WGS sequence"/>
</dbReference>
<gene>
    <name evidence="5" type="ORF">ANE_LOCUS14133</name>
</gene>
<feature type="region of interest" description="Disordered" evidence="2">
    <location>
        <begin position="313"/>
        <end position="403"/>
    </location>
</feature>
<dbReference type="Pfam" id="PF00855">
    <property type="entry name" value="PWWP"/>
    <property type="match status" value="1"/>
</dbReference>
<keyword evidence="6" id="KW-1185">Reference proteome</keyword>
<feature type="region of interest" description="Disordered" evidence="2">
    <location>
        <begin position="235"/>
        <end position="274"/>
    </location>
</feature>
<dbReference type="GO" id="GO:0006397">
    <property type="term" value="P:mRNA processing"/>
    <property type="evidence" value="ECO:0007669"/>
    <property type="project" value="UniProtKB-KW"/>
</dbReference>
<feature type="domain" description="CID" evidence="4">
    <location>
        <begin position="1"/>
        <end position="187"/>
    </location>
</feature>
<evidence type="ECO:0000259" key="4">
    <source>
        <dbReference type="PROSITE" id="PS51391"/>
    </source>
</evidence>
<dbReference type="InterPro" id="IPR006569">
    <property type="entry name" value="CID_dom"/>
</dbReference>
<organism evidence="5 6">
    <name type="scientific">Arabis nemorensis</name>
    <dbReference type="NCBI Taxonomy" id="586526"/>
    <lineage>
        <taxon>Eukaryota</taxon>
        <taxon>Viridiplantae</taxon>
        <taxon>Streptophyta</taxon>
        <taxon>Embryophyta</taxon>
        <taxon>Tracheophyta</taxon>
        <taxon>Spermatophyta</taxon>
        <taxon>Magnoliopsida</taxon>
        <taxon>eudicotyledons</taxon>
        <taxon>Gunneridae</taxon>
        <taxon>Pentapetalae</taxon>
        <taxon>rosids</taxon>
        <taxon>malvids</taxon>
        <taxon>Brassicales</taxon>
        <taxon>Brassicaceae</taxon>
        <taxon>Arabideae</taxon>
        <taxon>Arabis</taxon>
    </lineage>
</organism>
<dbReference type="Gene3D" id="1.25.40.90">
    <property type="match status" value="1"/>
</dbReference>
<evidence type="ECO:0000256" key="2">
    <source>
        <dbReference type="SAM" id="MobiDB-lite"/>
    </source>
</evidence>
<feature type="compositionally biased region" description="Polar residues" evidence="2">
    <location>
        <begin position="313"/>
        <end position="332"/>
    </location>
</feature>
<dbReference type="AlphaFoldDB" id="A0A565BQN6"/>
<dbReference type="PANTHER" id="PTHR12550">
    <property type="entry name" value="HEPATOMA-DERIVED GROWTH FACTOR-RELATED"/>
    <property type="match status" value="1"/>
</dbReference>
<dbReference type="InterPro" id="IPR000313">
    <property type="entry name" value="PWWP_dom"/>
</dbReference>
<evidence type="ECO:0000259" key="3">
    <source>
        <dbReference type="PROSITE" id="PS50812"/>
    </source>
</evidence>
<proteinExistence type="predicted"/>
<evidence type="ECO:0000313" key="6">
    <source>
        <dbReference type="Proteomes" id="UP000489600"/>
    </source>
</evidence>
<dbReference type="InterPro" id="IPR008942">
    <property type="entry name" value="ENTH_VHS"/>
</dbReference>
<dbReference type="OrthoDB" id="62853at2759"/>
<comment type="caution">
    <text evidence="5">The sequence shown here is derived from an EMBL/GenBank/DDBJ whole genome shotgun (WGS) entry which is preliminary data.</text>
</comment>
<dbReference type="SMART" id="SM00293">
    <property type="entry name" value="PWWP"/>
    <property type="match status" value="1"/>
</dbReference>
<feature type="compositionally biased region" description="Acidic residues" evidence="2">
    <location>
        <begin position="242"/>
        <end position="251"/>
    </location>
</feature>
<accession>A0A565BQN6</accession>
<dbReference type="Pfam" id="PF04818">
    <property type="entry name" value="CID"/>
    <property type="match status" value="1"/>
</dbReference>
<dbReference type="SMART" id="SM00582">
    <property type="entry name" value="RPR"/>
    <property type="match status" value="1"/>
</dbReference>
<evidence type="ECO:0000256" key="1">
    <source>
        <dbReference type="ARBA" id="ARBA00022664"/>
    </source>
</evidence>
<dbReference type="PROSITE" id="PS50812">
    <property type="entry name" value="PWWP"/>
    <property type="match status" value="1"/>
</dbReference>
<dbReference type="PROSITE" id="PS51391">
    <property type="entry name" value="CID"/>
    <property type="match status" value="1"/>
</dbReference>
<sequence>MAPSRRRGAGKAAACRQWKVGDLVLAKVKGFPAWPAAVSEPEKWGYSTDWKKVLVHFFGRCEFSSLFPCPLLYFPCGRTLLVNAEIAMEILAHTLESESNLQRKVDLFFLVDSIAQCSKGLKGDAGCVYLSAIQVILPRLLAAAVPAGATTQENRRQCLKVLRLWLERRILPESIVRHHIRELDSHSIAPTCLYSRRSARRERSLDDPVRDMEGMLVDEYGSNSTLQLPGFCMPAMLKDEDGGSDSDEGDFESVTPEHESRILEEHVSSSTAERHTLILEDVDGELEMEDVAPPWETGNCTHTDQTDNTMATTSCQVGQQQRPVSGTSHQHVSSSSPPLPSSSPAPPPPPPAPPSQQAQCAMSDSYSNGFDSGGYPSVHGDHQAGPVRMNPPMPGNTMQYQGP</sequence>
<dbReference type="PANTHER" id="PTHR12550:SF49">
    <property type="entry name" value="PROTEIN HUA2-LIKE 2-RELATED"/>
    <property type="match status" value="1"/>
</dbReference>
<name>A0A565BQN6_9BRAS</name>
<feature type="compositionally biased region" description="Basic and acidic residues" evidence="2">
    <location>
        <begin position="255"/>
        <end position="274"/>
    </location>
</feature>
<dbReference type="GO" id="GO:0005634">
    <property type="term" value="C:nucleus"/>
    <property type="evidence" value="ECO:0007669"/>
    <property type="project" value="UniProtKB-ARBA"/>
</dbReference>
<evidence type="ECO:0008006" key="7">
    <source>
        <dbReference type="Google" id="ProtNLM"/>
    </source>
</evidence>
<feature type="compositionally biased region" description="Polar residues" evidence="2">
    <location>
        <begin position="356"/>
        <end position="370"/>
    </location>
</feature>
<feature type="domain" description="PWWP" evidence="3">
    <location>
        <begin position="20"/>
        <end position="64"/>
    </location>
</feature>